<dbReference type="AlphaFoldDB" id="A0A4Z2E1U8"/>
<dbReference type="Proteomes" id="UP000314294">
    <property type="component" value="Unassembled WGS sequence"/>
</dbReference>
<evidence type="ECO:0000313" key="1">
    <source>
        <dbReference type="EMBL" id="TNN22460.1"/>
    </source>
</evidence>
<protein>
    <submittedName>
        <fullName evidence="1">Type I inositol 1,4,5-trisphosphate 5-phosphatase</fullName>
    </submittedName>
</protein>
<sequence length="34" mass="4008">MQTVRAADTNEVDKLIFQESDNDRKVSRRRVSSR</sequence>
<gene>
    <name evidence="1" type="primary">INPP5A_0</name>
    <name evidence="1" type="ORF">EYF80_067426</name>
</gene>
<organism evidence="1 2">
    <name type="scientific">Liparis tanakae</name>
    <name type="common">Tanaka's snailfish</name>
    <dbReference type="NCBI Taxonomy" id="230148"/>
    <lineage>
        <taxon>Eukaryota</taxon>
        <taxon>Metazoa</taxon>
        <taxon>Chordata</taxon>
        <taxon>Craniata</taxon>
        <taxon>Vertebrata</taxon>
        <taxon>Euteleostomi</taxon>
        <taxon>Actinopterygii</taxon>
        <taxon>Neopterygii</taxon>
        <taxon>Teleostei</taxon>
        <taxon>Neoteleostei</taxon>
        <taxon>Acanthomorphata</taxon>
        <taxon>Eupercaria</taxon>
        <taxon>Perciformes</taxon>
        <taxon>Cottioidei</taxon>
        <taxon>Cottales</taxon>
        <taxon>Liparidae</taxon>
        <taxon>Liparis</taxon>
    </lineage>
</organism>
<accession>A0A4Z2E1U8</accession>
<reference evidence="1 2" key="1">
    <citation type="submission" date="2019-03" db="EMBL/GenBank/DDBJ databases">
        <title>First draft genome of Liparis tanakae, snailfish: a comprehensive survey of snailfish specific genes.</title>
        <authorList>
            <person name="Kim W."/>
            <person name="Song I."/>
            <person name="Jeong J.-H."/>
            <person name="Kim D."/>
            <person name="Kim S."/>
            <person name="Ryu S."/>
            <person name="Song J.Y."/>
            <person name="Lee S.K."/>
        </authorList>
    </citation>
    <scope>NUCLEOTIDE SEQUENCE [LARGE SCALE GENOMIC DNA]</scope>
    <source>
        <tissue evidence="1">Muscle</tissue>
    </source>
</reference>
<proteinExistence type="predicted"/>
<name>A0A4Z2E1U8_9TELE</name>
<dbReference type="EMBL" id="SRLO01022319">
    <property type="protein sequence ID" value="TNN22460.1"/>
    <property type="molecule type" value="Genomic_DNA"/>
</dbReference>
<keyword evidence="2" id="KW-1185">Reference proteome</keyword>
<evidence type="ECO:0000313" key="2">
    <source>
        <dbReference type="Proteomes" id="UP000314294"/>
    </source>
</evidence>
<comment type="caution">
    <text evidence="1">The sequence shown here is derived from an EMBL/GenBank/DDBJ whole genome shotgun (WGS) entry which is preliminary data.</text>
</comment>